<dbReference type="Pfam" id="PF23857">
    <property type="entry name" value="Phage_TAC_19"/>
    <property type="match status" value="1"/>
</dbReference>
<name>A0A0A7T228_LACLL</name>
<gene>
    <name evidence="1" type="ORF">LLUC06_0953</name>
    <name evidence="2" type="ORF">N42_0564</name>
</gene>
<evidence type="ECO:0000313" key="3">
    <source>
        <dbReference type="Proteomes" id="UP000052991"/>
    </source>
</evidence>
<dbReference type="AlphaFoldDB" id="A0A0A7T228"/>
<evidence type="ECO:0000313" key="2">
    <source>
        <dbReference type="EMBL" id="KSU29096.1"/>
    </source>
</evidence>
<dbReference type="InterPro" id="IPR057006">
    <property type="entry name" value="Phage_TAC_19"/>
</dbReference>
<dbReference type="Proteomes" id="UP000192095">
    <property type="component" value="Chromosome"/>
</dbReference>
<evidence type="ECO:0000313" key="4">
    <source>
        <dbReference type="Proteomes" id="UP000192095"/>
    </source>
</evidence>
<dbReference type="NCBIfam" id="NF047360">
    <property type="entry name" value="tail_chap_PVL"/>
    <property type="match status" value="1"/>
</dbReference>
<reference evidence="2" key="3">
    <citation type="journal article" date="2017" name="Genome Announc.">
        <title>Draft Genome Sequences of 24 Lactococcus lactis Strains.</title>
        <authorList>
            <person name="Backus L."/>
            <person name="Wels M."/>
            <person name="Boekhorst J."/>
            <person name="Dijkstra A.R."/>
            <person name="Beerthuyzen M."/>
            <person name="Kelly W.J."/>
            <person name="Siezen R.J."/>
            <person name="van Hijum S.A."/>
            <person name="Bachmann H."/>
        </authorList>
    </citation>
    <scope>NUCLEOTIDE SEQUENCE</scope>
    <source>
        <strain evidence="2">N42</strain>
    </source>
</reference>
<proteinExistence type="predicted"/>
<reference evidence="1" key="4">
    <citation type="submission" date="2023-07" db="EMBL/GenBank/DDBJ databases">
        <authorList>
            <person name="McDonnell B."/>
        </authorList>
    </citation>
    <scope>NUCLEOTIDE SEQUENCE</scope>
    <source>
        <strain evidence="1">UC06</strain>
    </source>
</reference>
<dbReference type="Proteomes" id="UP000052991">
    <property type="component" value="Unassembled WGS sequence"/>
</dbReference>
<sequence>MAKLEITLHQKGGDVTYKQNHITGQKYLDFWNIQEKIEKESLNNVEIIALRLEYIASLFPDDKLTKEQVLKGLDPWELDATISHLISVVLGNEESDEKKEP</sequence>
<protein>
    <submittedName>
        <fullName evidence="2">Uncharacterized protein</fullName>
    </submittedName>
</protein>
<dbReference type="RefSeq" id="WP_029344157.1">
    <property type="nucleotide sequence ID" value="NZ_CAKMAO010000001.1"/>
</dbReference>
<accession>A0A0A7T228</accession>
<evidence type="ECO:0000313" key="1">
    <source>
        <dbReference type="EMBL" id="ARE20500.1"/>
    </source>
</evidence>
<reference evidence="3" key="1">
    <citation type="submission" date="2015-10" db="EMBL/GenBank/DDBJ databases">
        <title>Draft Genome Sequences of 11 Lactococcus lactis subspecies cremoris strains.</title>
        <authorList>
            <person name="Wels M."/>
            <person name="Backus L."/>
            <person name="Boekhorst J."/>
            <person name="Dijkstra A."/>
            <person name="Beerthuizen M."/>
            <person name="Kelly W."/>
            <person name="Siezen R."/>
            <person name="Bachmann H."/>
            <person name="Van Hijum S."/>
        </authorList>
    </citation>
    <scope>NUCLEOTIDE SEQUENCE [LARGE SCALE GENOMIC DNA]</scope>
    <source>
        <strain evidence="3">N42</strain>
    </source>
</reference>
<dbReference type="PATRIC" id="fig|1360.116.peg.1939"/>
<organism evidence="2 3">
    <name type="scientific">Lactococcus lactis subsp. lactis</name>
    <name type="common">Streptococcus lactis</name>
    <dbReference type="NCBI Taxonomy" id="1360"/>
    <lineage>
        <taxon>Bacteria</taxon>
        <taxon>Bacillati</taxon>
        <taxon>Bacillota</taxon>
        <taxon>Bacilli</taxon>
        <taxon>Lactobacillales</taxon>
        <taxon>Streptococcaceae</taxon>
        <taxon>Lactococcus</taxon>
    </lineage>
</organism>
<reference evidence="1 4" key="2">
    <citation type="journal article" date="2017" name="BMC Genomics">
        <title>Comparative and functional genomics of the Lactococcus lactis taxon; insights into evolution and niche adaptation.</title>
        <authorList>
            <person name="Kelleher P."/>
            <person name="Bottacini F."/>
            <person name="Mahony J."/>
            <person name="Kilcawley K.N."/>
            <person name="van Sinderen D."/>
        </authorList>
    </citation>
    <scope>NUCLEOTIDE SEQUENCE [LARGE SCALE GENOMIC DNA]</scope>
    <source>
        <strain evidence="1 4">UC06</strain>
    </source>
</reference>
<dbReference type="EMBL" id="CP015902">
    <property type="protein sequence ID" value="ARE20500.1"/>
    <property type="molecule type" value="Genomic_DNA"/>
</dbReference>
<dbReference type="EMBL" id="LKLW01000033">
    <property type="protein sequence ID" value="KSU29096.1"/>
    <property type="molecule type" value="Genomic_DNA"/>
</dbReference>